<sequence length="215" mass="24085">MSEQNKWQENRFLYLTTLFVTLLVVANIVSAKVIDLWGMLLPAAVIGYPFTYLLTDAISELYGEKRAKQVVYAGFCANLLMLLFVQATIHLPAAAVWPNQEAYETIMSSSLRTVIASLLSYFVAQMVDVKLFHAIKKRTGEGKFWLRKNVSTLISQLLDTAIFIVVAFAATMPTSALLQMILFQYLVKTAIAMIDTPLSYMLVKRMKQTAATPQA</sequence>
<dbReference type="AlphaFoldDB" id="A0A938XUJ7"/>
<keyword evidence="1" id="KW-1003">Cell membrane</keyword>
<evidence type="ECO:0000313" key="2">
    <source>
        <dbReference type="EMBL" id="MBM7590738.1"/>
    </source>
</evidence>
<reference evidence="2" key="1">
    <citation type="submission" date="2021-01" db="EMBL/GenBank/DDBJ databases">
        <title>Genomic Encyclopedia of Type Strains, Phase IV (KMG-IV): sequencing the most valuable type-strain genomes for metagenomic binning, comparative biology and taxonomic classification.</title>
        <authorList>
            <person name="Goeker M."/>
        </authorList>
    </citation>
    <scope>NUCLEOTIDE SEQUENCE</scope>
    <source>
        <strain evidence="2">DSM 25523</strain>
    </source>
</reference>
<protein>
    <recommendedName>
        <fullName evidence="1">Probable queuosine precursor transporter</fullName>
        <shortName evidence="1">Q precursor transporter</shortName>
    </recommendedName>
</protein>
<dbReference type="NCBIfam" id="TIGR00697">
    <property type="entry name" value="queuosine precursor transporter"/>
    <property type="match status" value="1"/>
</dbReference>
<comment type="subcellular location">
    <subcellularLocation>
        <location evidence="1">Cell membrane</location>
        <topology evidence="1">Multi-pass membrane protein</topology>
    </subcellularLocation>
</comment>
<keyword evidence="3" id="KW-1185">Reference proteome</keyword>
<feature type="transmembrane region" description="Helical" evidence="1">
    <location>
        <begin position="109"/>
        <end position="129"/>
    </location>
</feature>
<comment type="caution">
    <text evidence="2">The sequence shown here is derived from an EMBL/GenBank/DDBJ whole genome shotgun (WGS) entry which is preliminary data.</text>
</comment>
<feature type="transmembrane region" description="Helical" evidence="1">
    <location>
        <begin position="176"/>
        <end position="198"/>
    </location>
</feature>
<dbReference type="PANTHER" id="PTHR34300:SF2">
    <property type="entry name" value="QUEUOSINE PRECURSOR TRANSPORTER-RELATED"/>
    <property type="match status" value="1"/>
</dbReference>
<feature type="transmembrane region" description="Helical" evidence="1">
    <location>
        <begin position="70"/>
        <end position="89"/>
    </location>
</feature>
<dbReference type="Proteomes" id="UP000717624">
    <property type="component" value="Unassembled WGS sequence"/>
</dbReference>
<feature type="transmembrane region" description="Helical" evidence="1">
    <location>
        <begin position="150"/>
        <end position="170"/>
    </location>
</feature>
<dbReference type="Pfam" id="PF02592">
    <property type="entry name" value="Vut_1"/>
    <property type="match status" value="1"/>
</dbReference>
<dbReference type="GO" id="GO:0005886">
    <property type="term" value="C:plasma membrane"/>
    <property type="evidence" value="ECO:0007669"/>
    <property type="project" value="UniProtKB-SubCell"/>
</dbReference>
<keyword evidence="1" id="KW-0812">Transmembrane</keyword>
<keyword evidence="1" id="KW-1133">Transmembrane helix</keyword>
<organism evidence="2 3">
    <name type="scientific">Brevibacillus fulvus</name>
    <dbReference type="NCBI Taxonomy" id="1125967"/>
    <lineage>
        <taxon>Bacteria</taxon>
        <taxon>Bacillati</taxon>
        <taxon>Bacillota</taxon>
        <taxon>Bacilli</taxon>
        <taxon>Bacillales</taxon>
        <taxon>Paenibacillaceae</taxon>
        <taxon>Brevibacillus</taxon>
    </lineage>
</organism>
<accession>A0A938XUJ7</accession>
<dbReference type="EMBL" id="JAFBEB010000007">
    <property type="protein sequence ID" value="MBM7590738.1"/>
    <property type="molecule type" value="Genomic_DNA"/>
</dbReference>
<gene>
    <name evidence="2" type="ORF">JOD01_002348</name>
</gene>
<dbReference type="GO" id="GO:0022857">
    <property type="term" value="F:transmembrane transporter activity"/>
    <property type="evidence" value="ECO:0007669"/>
    <property type="project" value="UniProtKB-UniRule"/>
</dbReference>
<evidence type="ECO:0000313" key="3">
    <source>
        <dbReference type="Proteomes" id="UP000717624"/>
    </source>
</evidence>
<proteinExistence type="inferred from homology"/>
<comment type="similarity">
    <text evidence="1">Belongs to the vitamin uptake transporter (VUT/ECF) (TC 2.A.88) family. Q precursor transporter subfamily.</text>
</comment>
<feature type="transmembrane region" description="Helical" evidence="1">
    <location>
        <begin position="36"/>
        <end position="58"/>
    </location>
</feature>
<dbReference type="HAMAP" id="MF_02088">
    <property type="entry name" value="Q_prec_transport"/>
    <property type="match status" value="1"/>
</dbReference>
<comment type="function">
    <text evidence="1">Involved in the import of queuosine (Q) precursors, required for Q precursor salvage.</text>
</comment>
<keyword evidence="1" id="KW-0813">Transport</keyword>
<feature type="transmembrane region" description="Helical" evidence="1">
    <location>
        <begin position="12"/>
        <end position="30"/>
    </location>
</feature>
<dbReference type="InterPro" id="IPR003744">
    <property type="entry name" value="YhhQ"/>
</dbReference>
<dbReference type="PANTHER" id="PTHR34300">
    <property type="entry name" value="QUEUOSINE PRECURSOR TRANSPORTER-RELATED"/>
    <property type="match status" value="1"/>
</dbReference>
<keyword evidence="1" id="KW-0472">Membrane</keyword>
<dbReference type="RefSeq" id="WP_204518486.1">
    <property type="nucleotide sequence ID" value="NZ_BAABIN010000016.1"/>
</dbReference>
<evidence type="ECO:0000256" key="1">
    <source>
        <dbReference type="HAMAP-Rule" id="MF_02088"/>
    </source>
</evidence>
<name>A0A938XUJ7_9BACL</name>